<protein>
    <submittedName>
        <fullName evidence="1">Uncharacterized protein</fullName>
    </submittedName>
</protein>
<dbReference type="AlphaFoldDB" id="A0A0E9S565"/>
<reference evidence="1" key="2">
    <citation type="journal article" date="2015" name="Fish Shellfish Immunol.">
        <title>Early steps in the European eel (Anguilla anguilla)-Vibrio vulnificus interaction in the gills: Role of the RtxA13 toxin.</title>
        <authorList>
            <person name="Callol A."/>
            <person name="Pajuelo D."/>
            <person name="Ebbesson L."/>
            <person name="Teles M."/>
            <person name="MacKenzie S."/>
            <person name="Amaro C."/>
        </authorList>
    </citation>
    <scope>NUCLEOTIDE SEQUENCE</scope>
</reference>
<organism evidence="1">
    <name type="scientific">Anguilla anguilla</name>
    <name type="common">European freshwater eel</name>
    <name type="synonym">Muraena anguilla</name>
    <dbReference type="NCBI Taxonomy" id="7936"/>
    <lineage>
        <taxon>Eukaryota</taxon>
        <taxon>Metazoa</taxon>
        <taxon>Chordata</taxon>
        <taxon>Craniata</taxon>
        <taxon>Vertebrata</taxon>
        <taxon>Euteleostomi</taxon>
        <taxon>Actinopterygii</taxon>
        <taxon>Neopterygii</taxon>
        <taxon>Teleostei</taxon>
        <taxon>Anguilliformes</taxon>
        <taxon>Anguillidae</taxon>
        <taxon>Anguilla</taxon>
    </lineage>
</organism>
<dbReference type="EMBL" id="GBXM01072003">
    <property type="protein sequence ID" value="JAH36574.1"/>
    <property type="molecule type" value="Transcribed_RNA"/>
</dbReference>
<accession>A0A0E9S565</accession>
<name>A0A0E9S565_ANGAN</name>
<proteinExistence type="predicted"/>
<reference evidence="1" key="1">
    <citation type="submission" date="2014-11" db="EMBL/GenBank/DDBJ databases">
        <authorList>
            <person name="Amaro Gonzalez C."/>
        </authorList>
    </citation>
    <scope>NUCLEOTIDE SEQUENCE</scope>
</reference>
<sequence length="36" mass="4155">MMEKSLLLSIQRVLAKSVQFTRPHQVSGGYLWSVTY</sequence>
<evidence type="ECO:0000313" key="1">
    <source>
        <dbReference type="EMBL" id="JAH36574.1"/>
    </source>
</evidence>